<dbReference type="PROSITE" id="PS00198">
    <property type="entry name" value="4FE4S_FER_1"/>
    <property type="match status" value="1"/>
</dbReference>
<proteinExistence type="predicted"/>
<dbReference type="AlphaFoldDB" id="A0A2T3JJQ9"/>
<organism evidence="9 10">
    <name type="scientific">Photobacterium frigidiphilum</name>
    <dbReference type="NCBI Taxonomy" id="264736"/>
    <lineage>
        <taxon>Bacteria</taxon>
        <taxon>Pseudomonadati</taxon>
        <taxon>Pseudomonadota</taxon>
        <taxon>Gammaproteobacteria</taxon>
        <taxon>Vibrionales</taxon>
        <taxon>Vibrionaceae</taxon>
        <taxon>Photobacterium</taxon>
    </lineage>
</organism>
<feature type="transmembrane region" description="Helical" evidence="7">
    <location>
        <begin position="32"/>
        <end position="51"/>
    </location>
</feature>
<reference evidence="9 10" key="1">
    <citation type="submission" date="2018-01" db="EMBL/GenBank/DDBJ databases">
        <title>Whole genome sequencing of Histamine producing bacteria.</title>
        <authorList>
            <person name="Butler K."/>
        </authorList>
    </citation>
    <scope>NUCLEOTIDE SEQUENCE [LARGE SCALE GENOMIC DNA]</scope>
    <source>
        <strain evidence="9 10">JCM 12947</strain>
    </source>
</reference>
<evidence type="ECO:0000256" key="2">
    <source>
        <dbReference type="ARBA" id="ARBA00022485"/>
    </source>
</evidence>
<gene>
    <name evidence="9" type="ORF">C9J12_09695</name>
</gene>
<dbReference type="InterPro" id="IPR051684">
    <property type="entry name" value="Electron_Trans/Redox"/>
</dbReference>
<feature type="transmembrane region" description="Helical" evidence="7">
    <location>
        <begin position="214"/>
        <end position="239"/>
    </location>
</feature>
<evidence type="ECO:0000313" key="9">
    <source>
        <dbReference type="EMBL" id="PSU49244.1"/>
    </source>
</evidence>
<dbReference type="Pfam" id="PF12801">
    <property type="entry name" value="Fer4_5"/>
    <property type="match status" value="2"/>
</dbReference>
<evidence type="ECO:0000256" key="4">
    <source>
        <dbReference type="ARBA" id="ARBA00022982"/>
    </source>
</evidence>
<accession>A0A2T3JJQ9</accession>
<feature type="transmembrane region" description="Helical" evidence="7">
    <location>
        <begin position="122"/>
        <end position="145"/>
    </location>
</feature>
<keyword evidence="3" id="KW-0479">Metal-binding</keyword>
<dbReference type="PANTHER" id="PTHR30176">
    <property type="entry name" value="FERREDOXIN-TYPE PROTEIN NAPH"/>
    <property type="match status" value="1"/>
</dbReference>
<comment type="caution">
    <text evidence="9">The sequence shown here is derived from an EMBL/GenBank/DDBJ whole genome shotgun (WGS) entry which is preliminary data.</text>
</comment>
<evidence type="ECO:0000256" key="6">
    <source>
        <dbReference type="ARBA" id="ARBA00023014"/>
    </source>
</evidence>
<dbReference type="GO" id="GO:0005886">
    <property type="term" value="C:plasma membrane"/>
    <property type="evidence" value="ECO:0007669"/>
    <property type="project" value="TreeGrafter"/>
</dbReference>
<dbReference type="InterPro" id="IPR017896">
    <property type="entry name" value="4Fe4S_Fe-S-bd"/>
</dbReference>
<evidence type="ECO:0000256" key="1">
    <source>
        <dbReference type="ARBA" id="ARBA00022448"/>
    </source>
</evidence>
<dbReference type="PROSITE" id="PS51379">
    <property type="entry name" value="4FE4S_FER_2"/>
    <property type="match status" value="1"/>
</dbReference>
<dbReference type="PANTHER" id="PTHR30176:SF3">
    <property type="entry name" value="FERREDOXIN-TYPE PROTEIN NAPH"/>
    <property type="match status" value="1"/>
</dbReference>
<dbReference type="GO" id="GO:0051539">
    <property type="term" value="F:4 iron, 4 sulfur cluster binding"/>
    <property type="evidence" value="ECO:0007669"/>
    <property type="project" value="UniProtKB-KW"/>
</dbReference>
<keyword evidence="4" id="KW-0249">Electron transport</keyword>
<keyword evidence="6" id="KW-0411">Iron-sulfur</keyword>
<sequence length="354" mass="39942">MSDEMDLKHQSQSAGKISQPFFLWRHLNKLRWLCLIIVFLMLILIPLLSLYQHFVAAQGYNHLTGSEKFLYDSMAFITAPLVSDPEHDLDAIKGTTWSGQLFGLKLTDPLALVGQIAAGIEIYWPFALTAVIPIIFTLLFGRFFCGWICPATFLYELNTNMAVWLSKIGIRTGNRRFNRMFKYLVLIVGIVLSALTGSIFFASIYPPAVIGRELYFAIALSGFGGGTLFFILTLLFDLLVAKRGFCRYLCPGGALYSLLGRYRVFRIRRIVEKCNDCSKCNAICEFGLNPMEDDFGQECNNCSACIAVCPKDAMTFAVAVKDYKYQGHGHHSRHYRKNQGDNRLGDIEVKNLND</sequence>
<dbReference type="Proteomes" id="UP000240987">
    <property type="component" value="Unassembled WGS sequence"/>
</dbReference>
<dbReference type="InterPro" id="IPR017900">
    <property type="entry name" value="4Fe4S_Fe_S_CS"/>
</dbReference>
<keyword evidence="1" id="KW-0813">Transport</keyword>
<dbReference type="SUPFAM" id="SSF54862">
    <property type="entry name" value="4Fe-4S ferredoxins"/>
    <property type="match status" value="1"/>
</dbReference>
<evidence type="ECO:0000256" key="5">
    <source>
        <dbReference type="ARBA" id="ARBA00023004"/>
    </source>
</evidence>
<feature type="transmembrane region" description="Helical" evidence="7">
    <location>
        <begin position="183"/>
        <end position="202"/>
    </location>
</feature>
<protein>
    <submittedName>
        <fullName evidence="9">(4Fe-4S)-binding protein</fullName>
    </submittedName>
</protein>
<evidence type="ECO:0000256" key="3">
    <source>
        <dbReference type="ARBA" id="ARBA00022723"/>
    </source>
</evidence>
<dbReference type="RefSeq" id="WP_107242515.1">
    <property type="nucleotide sequence ID" value="NZ_PYMJ01000007.1"/>
</dbReference>
<name>A0A2T3JJQ9_9GAMM</name>
<keyword evidence="2" id="KW-0004">4Fe-4S</keyword>
<evidence type="ECO:0000313" key="10">
    <source>
        <dbReference type="Proteomes" id="UP000240987"/>
    </source>
</evidence>
<feature type="domain" description="4Fe-4S ferredoxin-type" evidence="8">
    <location>
        <begin position="289"/>
        <end position="319"/>
    </location>
</feature>
<keyword evidence="5" id="KW-0408">Iron</keyword>
<keyword evidence="7" id="KW-0472">Membrane</keyword>
<keyword evidence="7" id="KW-1133">Transmembrane helix</keyword>
<keyword evidence="10" id="KW-1185">Reference proteome</keyword>
<evidence type="ECO:0000259" key="8">
    <source>
        <dbReference type="PROSITE" id="PS51379"/>
    </source>
</evidence>
<keyword evidence="7" id="KW-0812">Transmembrane</keyword>
<dbReference type="EMBL" id="PYMJ01000007">
    <property type="protein sequence ID" value="PSU49244.1"/>
    <property type="molecule type" value="Genomic_DNA"/>
</dbReference>
<dbReference type="OrthoDB" id="9806398at2"/>
<evidence type="ECO:0000256" key="7">
    <source>
        <dbReference type="SAM" id="Phobius"/>
    </source>
</evidence>
<dbReference type="GO" id="GO:0046872">
    <property type="term" value="F:metal ion binding"/>
    <property type="evidence" value="ECO:0007669"/>
    <property type="project" value="UniProtKB-KW"/>
</dbReference>